<keyword evidence="2" id="KW-1185">Reference proteome</keyword>
<dbReference type="AlphaFoldDB" id="A0AAW0IHC6"/>
<gene>
    <name evidence="1" type="ORF">U0070_003705</name>
</gene>
<name>A0AAW0IHC6_MYOGA</name>
<feature type="non-terminal residue" evidence="1">
    <location>
        <position position="91"/>
    </location>
</feature>
<dbReference type="EMBL" id="JBBHLL010000131">
    <property type="protein sequence ID" value="KAK7813796.1"/>
    <property type="molecule type" value="Genomic_DNA"/>
</dbReference>
<sequence>MNNWKQIGTVLEEERKGIHVQKSEMEEMHSIHQDPCIFSQCLSINSPEFQLQTGSQHSHKSAADETSVALGQFQDRCVLFYQTTFANSNIP</sequence>
<protein>
    <submittedName>
        <fullName evidence="1">Uncharacterized protein</fullName>
    </submittedName>
</protein>
<evidence type="ECO:0000313" key="1">
    <source>
        <dbReference type="EMBL" id="KAK7813796.1"/>
    </source>
</evidence>
<proteinExistence type="predicted"/>
<comment type="caution">
    <text evidence="1">The sequence shown here is derived from an EMBL/GenBank/DDBJ whole genome shotgun (WGS) entry which is preliminary data.</text>
</comment>
<dbReference type="Proteomes" id="UP001488838">
    <property type="component" value="Unassembled WGS sequence"/>
</dbReference>
<organism evidence="1 2">
    <name type="scientific">Myodes glareolus</name>
    <name type="common">Bank vole</name>
    <name type="synonym">Clethrionomys glareolus</name>
    <dbReference type="NCBI Taxonomy" id="447135"/>
    <lineage>
        <taxon>Eukaryota</taxon>
        <taxon>Metazoa</taxon>
        <taxon>Chordata</taxon>
        <taxon>Craniata</taxon>
        <taxon>Vertebrata</taxon>
        <taxon>Euteleostomi</taxon>
        <taxon>Mammalia</taxon>
        <taxon>Eutheria</taxon>
        <taxon>Euarchontoglires</taxon>
        <taxon>Glires</taxon>
        <taxon>Rodentia</taxon>
        <taxon>Myomorpha</taxon>
        <taxon>Muroidea</taxon>
        <taxon>Cricetidae</taxon>
        <taxon>Arvicolinae</taxon>
        <taxon>Myodes</taxon>
    </lineage>
</organism>
<accession>A0AAW0IHC6</accession>
<evidence type="ECO:0000313" key="2">
    <source>
        <dbReference type="Proteomes" id="UP001488838"/>
    </source>
</evidence>
<reference evidence="1 2" key="1">
    <citation type="journal article" date="2023" name="bioRxiv">
        <title>Conserved and derived expression patterns and positive selection on dental genes reveal complex evolutionary context of ever-growing rodent molars.</title>
        <authorList>
            <person name="Calamari Z.T."/>
            <person name="Song A."/>
            <person name="Cohen E."/>
            <person name="Akter M."/>
            <person name="Roy R.D."/>
            <person name="Hallikas O."/>
            <person name="Christensen M.M."/>
            <person name="Li P."/>
            <person name="Marangoni P."/>
            <person name="Jernvall J."/>
            <person name="Klein O.D."/>
        </authorList>
    </citation>
    <scope>NUCLEOTIDE SEQUENCE [LARGE SCALE GENOMIC DNA]</scope>
    <source>
        <strain evidence="1">V071</strain>
    </source>
</reference>